<name>A0A4Z1BU90_9FLAO</name>
<protein>
    <submittedName>
        <fullName evidence="1">Uncharacterized protein</fullName>
    </submittedName>
</protein>
<proteinExistence type="predicted"/>
<evidence type="ECO:0000313" key="2">
    <source>
        <dbReference type="Proteomes" id="UP000297998"/>
    </source>
</evidence>
<accession>A0A4Z1BU90</accession>
<sequence>MLQFLTTYRKIVIVLLTIVLAIPCSVKRDLKQQFNIESNQSAKNNSAKIGCASFCSSYINSNKKQKQQVFKKNVPPFSFIQKDRIVAHLIFPILDHYHFFKEKIPTHIRNQQFLI</sequence>
<reference evidence="1 2" key="1">
    <citation type="submission" date="2019-03" db="EMBL/GenBank/DDBJ databases">
        <title>Empedobacter tilapiae sp. nov., isolated from an intestine of Nile tilapia Oreochromis niloticus.</title>
        <authorList>
            <person name="Kim Y.-O."/>
            <person name="Yoon J.-H."/>
        </authorList>
    </citation>
    <scope>NUCLEOTIDE SEQUENCE [LARGE SCALE GENOMIC DNA]</scope>
    <source>
        <strain evidence="1 2">MRS2</strain>
    </source>
</reference>
<organism evidence="1 2">
    <name type="scientific">Empedobacter tilapiae</name>
    <dbReference type="NCBI Taxonomy" id="2491114"/>
    <lineage>
        <taxon>Bacteria</taxon>
        <taxon>Pseudomonadati</taxon>
        <taxon>Bacteroidota</taxon>
        <taxon>Flavobacteriia</taxon>
        <taxon>Flavobacteriales</taxon>
        <taxon>Weeksellaceae</taxon>
        <taxon>Empedobacter</taxon>
    </lineage>
</organism>
<comment type="caution">
    <text evidence="1">The sequence shown here is derived from an EMBL/GenBank/DDBJ whole genome shotgun (WGS) entry which is preliminary data.</text>
</comment>
<dbReference type="Proteomes" id="UP000297998">
    <property type="component" value="Unassembled WGS sequence"/>
</dbReference>
<dbReference type="OrthoDB" id="1496074at2"/>
<dbReference type="EMBL" id="SRPE01000002">
    <property type="protein sequence ID" value="TGN29537.1"/>
    <property type="molecule type" value="Genomic_DNA"/>
</dbReference>
<dbReference type="AlphaFoldDB" id="A0A4Z1BU90"/>
<evidence type="ECO:0000313" key="1">
    <source>
        <dbReference type="EMBL" id="TGN29537.1"/>
    </source>
</evidence>
<keyword evidence="2" id="KW-1185">Reference proteome</keyword>
<dbReference type="RefSeq" id="WP_135834265.1">
    <property type="nucleotide sequence ID" value="NZ_SRPE01000002.1"/>
</dbReference>
<gene>
    <name evidence="1" type="ORF">E4J94_02190</name>
</gene>